<accession>A0ABS6D4J4</accession>
<keyword evidence="1" id="KW-0805">Transcription regulation</keyword>
<dbReference type="PANTHER" id="PTHR44846:SF1">
    <property type="entry name" value="MANNOSYL-D-GLYCERATE TRANSPORT_METABOLISM SYSTEM REPRESSOR MNGR-RELATED"/>
    <property type="match status" value="1"/>
</dbReference>
<evidence type="ECO:0000256" key="2">
    <source>
        <dbReference type="ARBA" id="ARBA00023125"/>
    </source>
</evidence>
<dbReference type="Pfam" id="PF07702">
    <property type="entry name" value="UTRA"/>
    <property type="match status" value="1"/>
</dbReference>
<dbReference type="PROSITE" id="PS50949">
    <property type="entry name" value="HTH_GNTR"/>
    <property type="match status" value="1"/>
</dbReference>
<dbReference type="InterPro" id="IPR000524">
    <property type="entry name" value="Tscrpt_reg_HTH_GntR"/>
</dbReference>
<reference evidence="5 6" key="1">
    <citation type="submission" date="2021-06" db="EMBL/GenBank/DDBJ databases">
        <title>Faecalicatena sp. nov. isolated from porcine feces.</title>
        <authorList>
            <person name="Oh B.S."/>
            <person name="Lee J.H."/>
        </authorList>
    </citation>
    <scope>NUCLEOTIDE SEQUENCE [LARGE SCALE GENOMIC DNA]</scope>
    <source>
        <strain evidence="5 6">AGMB00832</strain>
    </source>
</reference>
<keyword evidence="3" id="KW-0804">Transcription</keyword>
<evidence type="ECO:0000259" key="4">
    <source>
        <dbReference type="PROSITE" id="PS50949"/>
    </source>
</evidence>
<evidence type="ECO:0000313" key="6">
    <source>
        <dbReference type="Proteomes" id="UP000723714"/>
    </source>
</evidence>
<name>A0ABS6D4J4_9FIRM</name>
<keyword evidence="2" id="KW-0238">DNA-binding</keyword>
<dbReference type="EMBL" id="JABACJ020000007">
    <property type="protein sequence ID" value="MBU3876132.1"/>
    <property type="molecule type" value="Genomic_DNA"/>
</dbReference>
<evidence type="ECO:0000256" key="3">
    <source>
        <dbReference type="ARBA" id="ARBA00023163"/>
    </source>
</evidence>
<comment type="caution">
    <text evidence="5">The sequence shown here is derived from an EMBL/GenBank/DDBJ whole genome shotgun (WGS) entry which is preliminary data.</text>
</comment>
<sequence>MNQVNEEAKSNYKYSQLYDILLSKITSGIWKPNDKMPTERELCQRYNVSRITVRDTLDRLSKDGYIYRKQGKGTFVAVRQIEQKLTKFYTLREEFEAKGIEHTNKILSFQTLKALGKVKKNLNLENEDTVYELIRCLYADKVPYAIEVSYIPTKLYPEMTRDLIREKGLYGSMQFFNIIPERATENLRAVKLSKEDALTLGVKKQDTAIRIERTTYSFDSIIEYTITTVKGDSFYYTVELS</sequence>
<dbReference type="RefSeq" id="WP_216241147.1">
    <property type="nucleotide sequence ID" value="NZ_JABACJ020000007.1"/>
</dbReference>
<feature type="domain" description="HTH gntR-type" evidence="4">
    <location>
        <begin position="11"/>
        <end position="79"/>
    </location>
</feature>
<dbReference type="SMART" id="SM00866">
    <property type="entry name" value="UTRA"/>
    <property type="match status" value="1"/>
</dbReference>
<evidence type="ECO:0000313" key="5">
    <source>
        <dbReference type="EMBL" id="MBU3876132.1"/>
    </source>
</evidence>
<dbReference type="InterPro" id="IPR050679">
    <property type="entry name" value="Bact_HTH_transcr_reg"/>
</dbReference>
<dbReference type="PANTHER" id="PTHR44846">
    <property type="entry name" value="MANNOSYL-D-GLYCERATE TRANSPORT/METABOLISM SYSTEM REPRESSOR MNGR-RELATED"/>
    <property type="match status" value="1"/>
</dbReference>
<evidence type="ECO:0000256" key="1">
    <source>
        <dbReference type="ARBA" id="ARBA00023015"/>
    </source>
</evidence>
<organism evidence="5 6">
    <name type="scientific">Faecalicatena faecalis</name>
    <dbReference type="NCBI Taxonomy" id="2726362"/>
    <lineage>
        <taxon>Bacteria</taxon>
        <taxon>Bacillati</taxon>
        <taxon>Bacillota</taxon>
        <taxon>Clostridia</taxon>
        <taxon>Lachnospirales</taxon>
        <taxon>Lachnospiraceae</taxon>
        <taxon>Faecalicatena</taxon>
    </lineage>
</organism>
<dbReference type="Proteomes" id="UP000723714">
    <property type="component" value="Unassembled WGS sequence"/>
</dbReference>
<keyword evidence="6" id="KW-1185">Reference proteome</keyword>
<dbReference type="InterPro" id="IPR011663">
    <property type="entry name" value="UTRA"/>
</dbReference>
<dbReference type="SMART" id="SM00345">
    <property type="entry name" value="HTH_GNTR"/>
    <property type="match status" value="1"/>
</dbReference>
<dbReference type="Pfam" id="PF00392">
    <property type="entry name" value="GntR"/>
    <property type="match status" value="1"/>
</dbReference>
<proteinExistence type="predicted"/>
<protein>
    <submittedName>
        <fullName evidence="5">GntR family transcriptional regulator</fullName>
    </submittedName>
</protein>
<gene>
    <name evidence="5" type="ORF">HGO97_009940</name>
</gene>
<dbReference type="CDD" id="cd07377">
    <property type="entry name" value="WHTH_GntR"/>
    <property type="match status" value="1"/>
</dbReference>